<comment type="caution">
    <text evidence="8">The sequence shown here is derived from an EMBL/GenBank/DDBJ whole genome shotgun (WGS) entry which is preliminary data.</text>
</comment>
<gene>
    <name evidence="8" type="ORF">DFR38_11573</name>
</gene>
<feature type="domain" description="Oxo-4-hydroxy-4-carboxy-5-ureidoimidazoline decarboxylase" evidence="7">
    <location>
        <begin position="11"/>
        <end position="167"/>
    </location>
</feature>
<name>A0A318J6Q2_9NEIS</name>
<dbReference type="Pfam" id="PF09349">
    <property type="entry name" value="OHCU_decarbox"/>
    <property type="match status" value="1"/>
</dbReference>
<evidence type="ECO:0000256" key="6">
    <source>
        <dbReference type="ARBA" id="ARBA00023239"/>
    </source>
</evidence>
<proteinExistence type="predicted"/>
<dbReference type="NCBIfam" id="TIGR03164">
    <property type="entry name" value="UHCUDC"/>
    <property type="match status" value="1"/>
</dbReference>
<dbReference type="EMBL" id="QJKC01000015">
    <property type="protein sequence ID" value="PXX43445.1"/>
    <property type="molecule type" value="Genomic_DNA"/>
</dbReference>
<keyword evidence="5" id="KW-0210">Decarboxylase</keyword>
<evidence type="ECO:0000313" key="8">
    <source>
        <dbReference type="EMBL" id="PXX43445.1"/>
    </source>
</evidence>
<evidence type="ECO:0000256" key="2">
    <source>
        <dbReference type="ARBA" id="ARBA00004754"/>
    </source>
</evidence>
<comment type="catalytic activity">
    <reaction evidence="1">
        <text>5-hydroxy-2-oxo-4-ureido-2,5-dihydro-1H-imidazole-5-carboxylate + H(+) = (S)-allantoin + CO2</text>
        <dbReference type="Rhea" id="RHEA:26301"/>
        <dbReference type="ChEBI" id="CHEBI:15378"/>
        <dbReference type="ChEBI" id="CHEBI:15678"/>
        <dbReference type="ChEBI" id="CHEBI:16526"/>
        <dbReference type="ChEBI" id="CHEBI:58639"/>
        <dbReference type="EC" id="4.1.1.97"/>
    </reaction>
</comment>
<evidence type="ECO:0000256" key="3">
    <source>
        <dbReference type="ARBA" id="ARBA00012257"/>
    </source>
</evidence>
<evidence type="ECO:0000256" key="4">
    <source>
        <dbReference type="ARBA" id="ARBA00022631"/>
    </source>
</evidence>
<dbReference type="GO" id="GO:0051997">
    <property type="term" value="F:2-oxo-4-hydroxy-4-carboxy-5-ureidoimidazoline decarboxylase activity"/>
    <property type="evidence" value="ECO:0007669"/>
    <property type="project" value="UniProtKB-EC"/>
</dbReference>
<evidence type="ECO:0000256" key="1">
    <source>
        <dbReference type="ARBA" id="ARBA00001163"/>
    </source>
</evidence>
<dbReference type="GO" id="GO:0019628">
    <property type="term" value="P:urate catabolic process"/>
    <property type="evidence" value="ECO:0007669"/>
    <property type="project" value="UniProtKB-UniPathway"/>
</dbReference>
<dbReference type="UniPathway" id="UPA00394">
    <property type="reaction ID" value="UER00652"/>
</dbReference>
<dbReference type="Proteomes" id="UP000248395">
    <property type="component" value="Unassembled WGS sequence"/>
</dbReference>
<dbReference type="RefSeq" id="WP_059285776.1">
    <property type="nucleotide sequence ID" value="NZ_LNQU01000040.1"/>
</dbReference>
<dbReference type="InterPro" id="IPR036778">
    <property type="entry name" value="OHCU_decarboxylase_sf"/>
</dbReference>
<evidence type="ECO:0000259" key="7">
    <source>
        <dbReference type="Pfam" id="PF09349"/>
    </source>
</evidence>
<evidence type="ECO:0000256" key="5">
    <source>
        <dbReference type="ARBA" id="ARBA00022793"/>
    </source>
</evidence>
<reference evidence="8 9" key="1">
    <citation type="submission" date="2018-05" db="EMBL/GenBank/DDBJ databases">
        <title>Genomic Encyclopedia of Type Strains, Phase IV (KMG-IV): sequencing the most valuable type-strain genomes for metagenomic binning, comparative biology and taxonomic classification.</title>
        <authorList>
            <person name="Goeker M."/>
        </authorList>
    </citation>
    <scope>NUCLEOTIDE SEQUENCE [LARGE SCALE GENOMIC DNA]</scope>
    <source>
        <strain evidence="8 9">DSM 25134</strain>
    </source>
</reference>
<dbReference type="EC" id="4.1.1.97" evidence="3"/>
<sequence length="176" mass="19490">MNQPLTLSLLNQLPFDDFVAVLGGIFEHSPWVAERTAALRPFHSVAELAAVMAGEVEKAGYAAQMALIRAHPELAGKAAIRGELTAESSTEQAGAGLDQCSPEEFARLTELNDAYRSKFGFPFILAVRGYDRAGIIREFERRLQLGVEEERRECLEQIYRIGRLRLEALLPESVCA</sequence>
<evidence type="ECO:0000313" key="9">
    <source>
        <dbReference type="Proteomes" id="UP000248395"/>
    </source>
</evidence>
<dbReference type="AlphaFoldDB" id="A0A318J6Q2"/>
<dbReference type="OrthoDB" id="9808195at2"/>
<dbReference type="PANTHER" id="PTHR43466:SF1">
    <property type="entry name" value="2-OXO-4-HYDROXY-4-CARBOXY-5-UREIDOIMIDAZOLINE DECARBOXYLASE-RELATED"/>
    <property type="match status" value="1"/>
</dbReference>
<dbReference type="Gene3D" id="1.10.3330.10">
    <property type="entry name" value="Oxo-4-hydroxy-4-carboxy-5-ureidoimidazoline decarboxylase"/>
    <property type="match status" value="1"/>
</dbReference>
<dbReference type="GO" id="GO:0000255">
    <property type="term" value="P:allantoin metabolic process"/>
    <property type="evidence" value="ECO:0007669"/>
    <property type="project" value="InterPro"/>
</dbReference>
<dbReference type="InterPro" id="IPR017580">
    <property type="entry name" value="OHCU_decarboxylase-1"/>
</dbReference>
<keyword evidence="4" id="KW-0659">Purine metabolism</keyword>
<dbReference type="GO" id="GO:0006144">
    <property type="term" value="P:purine nucleobase metabolic process"/>
    <property type="evidence" value="ECO:0007669"/>
    <property type="project" value="UniProtKB-KW"/>
</dbReference>
<dbReference type="PANTHER" id="PTHR43466">
    <property type="entry name" value="2-OXO-4-HYDROXY-4-CARBOXY-5-UREIDOIMIDAZOLINE DECARBOXYLASE-RELATED"/>
    <property type="match status" value="1"/>
</dbReference>
<organism evidence="8 9">
    <name type="scientific">Aquitalea magnusonii</name>
    <dbReference type="NCBI Taxonomy" id="332411"/>
    <lineage>
        <taxon>Bacteria</taxon>
        <taxon>Pseudomonadati</taxon>
        <taxon>Pseudomonadota</taxon>
        <taxon>Betaproteobacteria</taxon>
        <taxon>Neisseriales</taxon>
        <taxon>Chromobacteriaceae</taxon>
        <taxon>Aquitalea</taxon>
    </lineage>
</organism>
<keyword evidence="6" id="KW-0456">Lyase</keyword>
<dbReference type="SUPFAM" id="SSF158694">
    <property type="entry name" value="UraD-Like"/>
    <property type="match status" value="1"/>
</dbReference>
<comment type="pathway">
    <text evidence="2">Purine metabolism; urate degradation; (S)-allantoin from urate: step 3/3.</text>
</comment>
<keyword evidence="9" id="KW-1185">Reference proteome</keyword>
<dbReference type="InterPro" id="IPR018020">
    <property type="entry name" value="OHCU_decarboxylase"/>
</dbReference>
<accession>A0A318J6Q2</accession>
<protein>
    <recommendedName>
        <fullName evidence="3">2-oxo-4-hydroxy-4-carboxy-5-ureidoimidazoline decarboxylase</fullName>
        <ecNumber evidence="3">4.1.1.97</ecNumber>
    </recommendedName>
</protein>